<dbReference type="EMBL" id="JH159154">
    <property type="protein sequence ID" value="EGZ18508.1"/>
    <property type="molecule type" value="Genomic_DNA"/>
</dbReference>
<dbReference type="KEGG" id="psoj:PHYSODRAFT_301145"/>
<dbReference type="RefSeq" id="XP_009527566.1">
    <property type="nucleotide sequence ID" value="XM_009529271.1"/>
</dbReference>
<dbReference type="PANTHER" id="PTHR46599:SF3">
    <property type="entry name" value="PIGGYBAC TRANSPOSABLE ELEMENT-DERIVED PROTEIN 4"/>
    <property type="match status" value="1"/>
</dbReference>
<dbReference type="GeneID" id="20641962"/>
<feature type="region of interest" description="Disordered" evidence="1">
    <location>
        <begin position="49"/>
        <end position="79"/>
    </location>
</feature>
<sequence length="341" mass="37515">MARIRTSRRGKTAAVAAVAREIDFGHFWRQLRAVDWTAKRPRGIQKDWSYSGLLGSSTNDDNESKSEKGTAADVDGQGDEDIRASQIDTTAQLSQHTLDALFEAPSQPNVELSQTAVSRAFDLSPSTLLSDDIEQVAATGDRRAGVTSEQEARQAPAQSAGRVLRPRVQVKQDINIVPEDERMSDYESFSTEESEGEDAIDDDDDCSAASDDEETMSEDDAVQLDEAFIASLLIGNNSLTKKEAEQRAAAQRAKKWTSASSAFEDGVTPYPGLQMEEARPVAELRVLCHSPLLTFFYFMPKSLRVTITEETNEYNKQQLDQRAEAILAKQDSSALKVKSAV</sequence>
<feature type="region of interest" description="Disordered" evidence="1">
    <location>
        <begin position="176"/>
        <end position="218"/>
    </location>
</feature>
<protein>
    <submittedName>
        <fullName evidence="2">Uncharacterized protein</fullName>
    </submittedName>
</protein>
<dbReference type="PANTHER" id="PTHR46599">
    <property type="entry name" value="PIGGYBAC TRANSPOSABLE ELEMENT-DERIVED PROTEIN 4"/>
    <property type="match status" value="1"/>
</dbReference>
<dbReference type="InParanoid" id="G4ZFP0"/>
<dbReference type="OMA" id="DERMSDY"/>
<evidence type="ECO:0000256" key="1">
    <source>
        <dbReference type="SAM" id="MobiDB-lite"/>
    </source>
</evidence>
<evidence type="ECO:0000313" key="2">
    <source>
        <dbReference type="EMBL" id="EGZ18508.1"/>
    </source>
</evidence>
<reference evidence="2 3" key="1">
    <citation type="journal article" date="2006" name="Science">
        <title>Phytophthora genome sequences uncover evolutionary origins and mechanisms of pathogenesis.</title>
        <authorList>
            <person name="Tyler B.M."/>
            <person name="Tripathy S."/>
            <person name="Zhang X."/>
            <person name="Dehal P."/>
            <person name="Jiang R.H."/>
            <person name="Aerts A."/>
            <person name="Arredondo F.D."/>
            <person name="Baxter L."/>
            <person name="Bensasson D."/>
            <person name="Beynon J.L."/>
            <person name="Chapman J."/>
            <person name="Damasceno C.M."/>
            <person name="Dorrance A.E."/>
            <person name="Dou D."/>
            <person name="Dickerman A.W."/>
            <person name="Dubchak I.L."/>
            <person name="Garbelotto M."/>
            <person name="Gijzen M."/>
            <person name="Gordon S.G."/>
            <person name="Govers F."/>
            <person name="Grunwald N.J."/>
            <person name="Huang W."/>
            <person name="Ivors K.L."/>
            <person name="Jones R.W."/>
            <person name="Kamoun S."/>
            <person name="Krampis K."/>
            <person name="Lamour K.H."/>
            <person name="Lee M.K."/>
            <person name="McDonald W.H."/>
            <person name="Medina M."/>
            <person name="Meijer H.J."/>
            <person name="Nordberg E.K."/>
            <person name="Maclean D.J."/>
            <person name="Ospina-Giraldo M.D."/>
            <person name="Morris P.F."/>
            <person name="Phuntumart V."/>
            <person name="Putnam N.H."/>
            <person name="Rash S."/>
            <person name="Rose J.K."/>
            <person name="Sakihama Y."/>
            <person name="Salamov A.A."/>
            <person name="Savidor A."/>
            <person name="Scheuring C.F."/>
            <person name="Smith B.M."/>
            <person name="Sobral B.W."/>
            <person name="Terry A."/>
            <person name="Torto-Alalibo T.A."/>
            <person name="Win J."/>
            <person name="Xu Z."/>
            <person name="Zhang H."/>
            <person name="Grigoriev I.V."/>
            <person name="Rokhsar D.S."/>
            <person name="Boore J.L."/>
        </authorList>
    </citation>
    <scope>NUCLEOTIDE SEQUENCE [LARGE SCALE GENOMIC DNA]</scope>
    <source>
        <strain evidence="2 3">P6497</strain>
    </source>
</reference>
<gene>
    <name evidence="2" type="ORF">PHYSODRAFT_301145</name>
</gene>
<dbReference type="AlphaFoldDB" id="G4ZFP0"/>
<proteinExistence type="predicted"/>
<accession>G4ZFP0</accession>
<keyword evidence="3" id="KW-1185">Reference proteome</keyword>
<dbReference type="Proteomes" id="UP000002640">
    <property type="component" value="Unassembled WGS sequence"/>
</dbReference>
<name>G4ZFP0_PHYSP</name>
<feature type="region of interest" description="Disordered" evidence="1">
    <location>
        <begin position="139"/>
        <end position="163"/>
    </location>
</feature>
<evidence type="ECO:0000313" key="3">
    <source>
        <dbReference type="Proteomes" id="UP000002640"/>
    </source>
</evidence>
<feature type="compositionally biased region" description="Acidic residues" evidence="1">
    <location>
        <begin position="190"/>
        <end position="218"/>
    </location>
</feature>
<organism evidence="2 3">
    <name type="scientific">Phytophthora sojae (strain P6497)</name>
    <name type="common">Soybean stem and root rot agent</name>
    <name type="synonym">Phytophthora megasperma f. sp. glycines</name>
    <dbReference type="NCBI Taxonomy" id="1094619"/>
    <lineage>
        <taxon>Eukaryota</taxon>
        <taxon>Sar</taxon>
        <taxon>Stramenopiles</taxon>
        <taxon>Oomycota</taxon>
        <taxon>Peronosporomycetes</taxon>
        <taxon>Peronosporales</taxon>
        <taxon>Peronosporaceae</taxon>
        <taxon>Phytophthora</taxon>
    </lineage>
</organism>